<gene>
    <name evidence="2" type="ORF">CLV71_102646</name>
</gene>
<feature type="transmembrane region" description="Helical" evidence="1">
    <location>
        <begin position="82"/>
        <end position="100"/>
    </location>
</feature>
<sequence length="160" mass="17044">MIDYGLPPEVATLGLAIGLLFSLMCYLTTNLSPGGMITPGWVALTLVEDYRRAAIVVLMTALTFGATKLLQRAVILYGKRLFAAVVLTGVLFQSTLFLLIQRDYPLVFAHQTLGFVVPGLIAYQLVRQPPVSTLLATGTVSFASYGVLASGVLIGLVPAV</sequence>
<protein>
    <submittedName>
        <fullName evidence="2">Poly-gamma-glutamate biosynthesis protein PgsC/CapC</fullName>
    </submittedName>
</protein>
<feature type="transmembrane region" description="Helical" evidence="1">
    <location>
        <begin position="12"/>
        <end position="32"/>
    </location>
</feature>
<accession>A0A4R7W3Q4</accession>
<feature type="transmembrane region" description="Helical" evidence="1">
    <location>
        <begin position="133"/>
        <end position="157"/>
    </location>
</feature>
<organism evidence="2 3">
    <name type="scientific">Actinophytocola oryzae</name>
    <dbReference type="NCBI Taxonomy" id="502181"/>
    <lineage>
        <taxon>Bacteria</taxon>
        <taxon>Bacillati</taxon>
        <taxon>Actinomycetota</taxon>
        <taxon>Actinomycetes</taxon>
        <taxon>Pseudonocardiales</taxon>
        <taxon>Pseudonocardiaceae</taxon>
    </lineage>
</organism>
<feature type="transmembrane region" description="Helical" evidence="1">
    <location>
        <begin position="52"/>
        <end position="70"/>
    </location>
</feature>
<dbReference type="InterPro" id="IPR008338">
    <property type="entry name" value="Capsule_biosynth_CapC"/>
</dbReference>
<reference evidence="2 3" key="1">
    <citation type="submission" date="2019-03" db="EMBL/GenBank/DDBJ databases">
        <title>Genomic Encyclopedia of Archaeal and Bacterial Type Strains, Phase II (KMG-II): from individual species to whole genera.</title>
        <authorList>
            <person name="Goeker M."/>
        </authorList>
    </citation>
    <scope>NUCLEOTIDE SEQUENCE [LARGE SCALE GENOMIC DNA]</scope>
    <source>
        <strain evidence="2 3">DSM 45499</strain>
    </source>
</reference>
<dbReference type="Proteomes" id="UP000294927">
    <property type="component" value="Unassembled WGS sequence"/>
</dbReference>
<evidence type="ECO:0000313" key="2">
    <source>
        <dbReference type="EMBL" id="TDV56579.1"/>
    </source>
</evidence>
<comment type="caution">
    <text evidence="2">The sequence shown here is derived from an EMBL/GenBank/DDBJ whole genome shotgun (WGS) entry which is preliminary data.</text>
</comment>
<name>A0A4R7W3Q4_9PSEU</name>
<dbReference type="AlphaFoldDB" id="A0A4R7W3Q4"/>
<feature type="transmembrane region" description="Helical" evidence="1">
    <location>
        <begin position="106"/>
        <end position="126"/>
    </location>
</feature>
<evidence type="ECO:0000256" key="1">
    <source>
        <dbReference type="SAM" id="Phobius"/>
    </source>
</evidence>
<dbReference type="GO" id="GO:0016020">
    <property type="term" value="C:membrane"/>
    <property type="evidence" value="ECO:0007669"/>
    <property type="project" value="InterPro"/>
</dbReference>
<evidence type="ECO:0000313" key="3">
    <source>
        <dbReference type="Proteomes" id="UP000294927"/>
    </source>
</evidence>
<dbReference type="EMBL" id="SOCP01000002">
    <property type="protein sequence ID" value="TDV56579.1"/>
    <property type="molecule type" value="Genomic_DNA"/>
</dbReference>
<keyword evidence="1" id="KW-1133">Transmembrane helix</keyword>
<dbReference type="RefSeq" id="WP_243866259.1">
    <property type="nucleotide sequence ID" value="NZ_SOCP01000002.1"/>
</dbReference>
<keyword evidence="1" id="KW-0472">Membrane</keyword>
<keyword evidence="1" id="KW-0812">Transmembrane</keyword>
<dbReference type="GO" id="GO:0045227">
    <property type="term" value="P:capsule polysaccharide biosynthetic process"/>
    <property type="evidence" value="ECO:0007669"/>
    <property type="project" value="InterPro"/>
</dbReference>
<proteinExistence type="predicted"/>
<keyword evidence="3" id="KW-1185">Reference proteome</keyword>
<dbReference type="Pfam" id="PF14102">
    <property type="entry name" value="Caps_synth_CapC"/>
    <property type="match status" value="1"/>
</dbReference>